<dbReference type="Gene3D" id="3.40.190.10">
    <property type="entry name" value="Periplasmic binding protein-like II"/>
    <property type="match status" value="2"/>
</dbReference>
<evidence type="ECO:0000313" key="7">
    <source>
        <dbReference type="Proteomes" id="UP000298781"/>
    </source>
</evidence>
<dbReference type="Pfam" id="PF03466">
    <property type="entry name" value="LysR_substrate"/>
    <property type="match status" value="1"/>
</dbReference>
<sequence>MLRNIDIDLLRCFVTIAELRSFTRAAAALFRTQSTISTQIRRLEELAGQTLLQRSPHEVQLTRIGEDFLAYARRIVALHDEALDVVNAKRVSGTVRLAVMDDYATIVLPDTLARFVRSHPEVELEVTTGFTRDLLNDLGSGFDLVLATQKAGDGRGDVLRTERTSWACSDRHDTPTIAPLPLALLKAPNMYREWALDALNAAGLPWRILFSSSSIGAVEAMAVSGVAVTVVKAGTARPGLRLIGPEAGLPSLPASEIALHLAPGRPSAAARALNDHLQASLTSNGATGAGID</sequence>
<protein>
    <submittedName>
        <fullName evidence="6">LysR family transcriptional regulator</fullName>
    </submittedName>
</protein>
<reference evidence="6 7" key="1">
    <citation type="submission" date="2019-04" db="EMBL/GenBank/DDBJ databases">
        <title>Phreatobacter aquaticus sp. nov.</title>
        <authorList>
            <person name="Choi A."/>
        </authorList>
    </citation>
    <scope>NUCLEOTIDE SEQUENCE [LARGE SCALE GENOMIC DNA]</scope>
    <source>
        <strain evidence="6 7">KCTC 52518</strain>
    </source>
</reference>
<dbReference type="PROSITE" id="PS50931">
    <property type="entry name" value="HTH_LYSR"/>
    <property type="match status" value="1"/>
</dbReference>
<evidence type="ECO:0000259" key="5">
    <source>
        <dbReference type="PROSITE" id="PS50931"/>
    </source>
</evidence>
<evidence type="ECO:0000256" key="4">
    <source>
        <dbReference type="ARBA" id="ARBA00023163"/>
    </source>
</evidence>
<keyword evidence="2" id="KW-0805">Transcription regulation</keyword>
<keyword evidence="4" id="KW-0804">Transcription</keyword>
<dbReference type="FunFam" id="1.10.10.10:FF:000001">
    <property type="entry name" value="LysR family transcriptional regulator"/>
    <property type="match status" value="1"/>
</dbReference>
<evidence type="ECO:0000256" key="2">
    <source>
        <dbReference type="ARBA" id="ARBA00023015"/>
    </source>
</evidence>
<feature type="domain" description="HTH lysR-type" evidence="5">
    <location>
        <begin position="5"/>
        <end position="62"/>
    </location>
</feature>
<dbReference type="Proteomes" id="UP000298781">
    <property type="component" value="Chromosome"/>
</dbReference>
<dbReference type="KEGG" id="pstg:E8M01_06410"/>
<evidence type="ECO:0000256" key="3">
    <source>
        <dbReference type="ARBA" id="ARBA00023125"/>
    </source>
</evidence>
<dbReference type="Pfam" id="PF00126">
    <property type="entry name" value="HTH_1"/>
    <property type="match status" value="1"/>
</dbReference>
<dbReference type="GO" id="GO:0003677">
    <property type="term" value="F:DNA binding"/>
    <property type="evidence" value="ECO:0007669"/>
    <property type="project" value="UniProtKB-KW"/>
</dbReference>
<dbReference type="AlphaFoldDB" id="A0A4D7AVS3"/>
<dbReference type="InterPro" id="IPR050176">
    <property type="entry name" value="LTTR"/>
</dbReference>
<dbReference type="InterPro" id="IPR005119">
    <property type="entry name" value="LysR_subst-bd"/>
</dbReference>
<organism evidence="6 7">
    <name type="scientific">Phreatobacter stygius</name>
    <dbReference type="NCBI Taxonomy" id="1940610"/>
    <lineage>
        <taxon>Bacteria</taxon>
        <taxon>Pseudomonadati</taxon>
        <taxon>Pseudomonadota</taxon>
        <taxon>Alphaproteobacteria</taxon>
        <taxon>Hyphomicrobiales</taxon>
        <taxon>Phreatobacteraceae</taxon>
        <taxon>Phreatobacter</taxon>
    </lineage>
</organism>
<dbReference type="InterPro" id="IPR000847">
    <property type="entry name" value="LysR_HTH_N"/>
</dbReference>
<dbReference type="Gene3D" id="1.10.10.10">
    <property type="entry name" value="Winged helix-like DNA-binding domain superfamily/Winged helix DNA-binding domain"/>
    <property type="match status" value="1"/>
</dbReference>
<dbReference type="InterPro" id="IPR036390">
    <property type="entry name" value="WH_DNA-bd_sf"/>
</dbReference>
<dbReference type="SUPFAM" id="SSF53850">
    <property type="entry name" value="Periplasmic binding protein-like II"/>
    <property type="match status" value="1"/>
</dbReference>
<name>A0A4D7AVS3_9HYPH</name>
<comment type="similarity">
    <text evidence="1">Belongs to the LysR transcriptional regulatory family.</text>
</comment>
<dbReference type="PANTHER" id="PTHR30579:SF7">
    <property type="entry name" value="HTH-TYPE TRANSCRIPTIONAL REGULATOR LRHA-RELATED"/>
    <property type="match status" value="1"/>
</dbReference>
<dbReference type="InterPro" id="IPR036388">
    <property type="entry name" value="WH-like_DNA-bd_sf"/>
</dbReference>
<evidence type="ECO:0000313" key="6">
    <source>
        <dbReference type="EMBL" id="QCI63911.1"/>
    </source>
</evidence>
<accession>A0A4D7AVS3</accession>
<dbReference type="EMBL" id="CP039690">
    <property type="protein sequence ID" value="QCI63911.1"/>
    <property type="molecule type" value="Genomic_DNA"/>
</dbReference>
<dbReference type="SUPFAM" id="SSF46785">
    <property type="entry name" value="Winged helix' DNA-binding domain"/>
    <property type="match status" value="1"/>
</dbReference>
<dbReference type="PANTHER" id="PTHR30579">
    <property type="entry name" value="TRANSCRIPTIONAL REGULATOR"/>
    <property type="match status" value="1"/>
</dbReference>
<keyword evidence="7" id="KW-1185">Reference proteome</keyword>
<gene>
    <name evidence="6" type="ORF">E8M01_06410</name>
</gene>
<dbReference type="RefSeq" id="WP_136959368.1">
    <property type="nucleotide sequence ID" value="NZ_CP039690.1"/>
</dbReference>
<proteinExistence type="inferred from homology"/>
<keyword evidence="3" id="KW-0238">DNA-binding</keyword>
<dbReference type="PRINTS" id="PR00039">
    <property type="entry name" value="HTHLYSR"/>
</dbReference>
<evidence type="ECO:0000256" key="1">
    <source>
        <dbReference type="ARBA" id="ARBA00009437"/>
    </source>
</evidence>
<dbReference type="GO" id="GO:0003700">
    <property type="term" value="F:DNA-binding transcription factor activity"/>
    <property type="evidence" value="ECO:0007669"/>
    <property type="project" value="InterPro"/>
</dbReference>
<dbReference type="OrthoDB" id="1631201at2"/>